<feature type="transmembrane region" description="Helical" evidence="6">
    <location>
        <begin position="415"/>
        <end position="433"/>
    </location>
</feature>
<organism evidence="8 9">
    <name type="scientific">Helicostylum pulchrum</name>
    <dbReference type="NCBI Taxonomy" id="562976"/>
    <lineage>
        <taxon>Eukaryota</taxon>
        <taxon>Fungi</taxon>
        <taxon>Fungi incertae sedis</taxon>
        <taxon>Mucoromycota</taxon>
        <taxon>Mucoromycotina</taxon>
        <taxon>Mucoromycetes</taxon>
        <taxon>Mucorales</taxon>
        <taxon>Mucorineae</taxon>
        <taxon>Mucoraceae</taxon>
        <taxon>Helicostylum</taxon>
    </lineage>
</organism>
<evidence type="ECO:0000256" key="2">
    <source>
        <dbReference type="ARBA" id="ARBA00022448"/>
    </source>
</evidence>
<feature type="transmembrane region" description="Helical" evidence="6">
    <location>
        <begin position="388"/>
        <end position="409"/>
    </location>
</feature>
<protein>
    <recommendedName>
        <fullName evidence="7">Major facilitator superfamily (MFS) profile domain-containing protein</fullName>
    </recommendedName>
</protein>
<keyword evidence="2" id="KW-0813">Transport</keyword>
<comment type="caution">
    <text evidence="8">The sequence shown here is derived from an EMBL/GenBank/DDBJ whole genome shotgun (WGS) entry which is preliminary data.</text>
</comment>
<dbReference type="InterPro" id="IPR020846">
    <property type="entry name" value="MFS_dom"/>
</dbReference>
<feature type="transmembrane region" description="Helical" evidence="6">
    <location>
        <begin position="162"/>
        <end position="183"/>
    </location>
</feature>
<dbReference type="PANTHER" id="PTHR43791:SF36">
    <property type="entry name" value="TRANSPORTER, PUTATIVE (AFU_ORTHOLOGUE AFUA_6G08340)-RELATED"/>
    <property type="match status" value="1"/>
</dbReference>
<feature type="transmembrane region" description="Helical" evidence="6">
    <location>
        <begin position="266"/>
        <end position="290"/>
    </location>
</feature>
<keyword evidence="9" id="KW-1185">Reference proteome</keyword>
<feature type="transmembrane region" description="Helical" evidence="6">
    <location>
        <begin position="302"/>
        <end position="323"/>
    </location>
</feature>
<keyword evidence="5 6" id="KW-0472">Membrane</keyword>
<name>A0ABP9Y249_9FUNG</name>
<dbReference type="Pfam" id="PF07690">
    <property type="entry name" value="MFS_1"/>
    <property type="match status" value="1"/>
</dbReference>
<feature type="transmembrane region" description="Helical" evidence="6">
    <location>
        <begin position="330"/>
        <end position="350"/>
    </location>
</feature>
<evidence type="ECO:0000256" key="4">
    <source>
        <dbReference type="ARBA" id="ARBA00022989"/>
    </source>
</evidence>
<evidence type="ECO:0000256" key="6">
    <source>
        <dbReference type="SAM" id="Phobius"/>
    </source>
</evidence>
<comment type="subcellular location">
    <subcellularLocation>
        <location evidence="1">Membrane</location>
        <topology evidence="1">Multi-pass membrane protein</topology>
    </subcellularLocation>
</comment>
<dbReference type="InterPro" id="IPR011701">
    <property type="entry name" value="MFS"/>
</dbReference>
<evidence type="ECO:0000313" key="9">
    <source>
        <dbReference type="Proteomes" id="UP001476247"/>
    </source>
</evidence>
<feature type="transmembrane region" description="Helical" evidence="6">
    <location>
        <begin position="128"/>
        <end position="150"/>
    </location>
</feature>
<evidence type="ECO:0000256" key="1">
    <source>
        <dbReference type="ARBA" id="ARBA00004141"/>
    </source>
</evidence>
<evidence type="ECO:0000256" key="5">
    <source>
        <dbReference type="ARBA" id="ARBA00023136"/>
    </source>
</evidence>
<feature type="domain" description="Major facilitator superfamily (MFS) profile" evidence="7">
    <location>
        <begin position="34"/>
        <end position="437"/>
    </location>
</feature>
<dbReference type="PANTHER" id="PTHR43791">
    <property type="entry name" value="PERMEASE-RELATED"/>
    <property type="match status" value="1"/>
</dbReference>
<evidence type="ECO:0000256" key="3">
    <source>
        <dbReference type="ARBA" id="ARBA00022692"/>
    </source>
</evidence>
<reference evidence="8 9" key="1">
    <citation type="submission" date="2024-04" db="EMBL/GenBank/DDBJ databases">
        <title>genome sequences of Mucor flavus KT1a and Helicostylum pulchrum KT1b strains isolation_sourced from the surface of a dry-aged beef.</title>
        <authorList>
            <person name="Toyotome T."/>
            <person name="Hosono M."/>
            <person name="Torimaru M."/>
            <person name="Fukuda K."/>
            <person name="Mikami N."/>
        </authorList>
    </citation>
    <scope>NUCLEOTIDE SEQUENCE [LARGE SCALE GENOMIC DNA]</scope>
    <source>
        <strain evidence="8 9">KT1b</strain>
    </source>
</reference>
<evidence type="ECO:0000313" key="8">
    <source>
        <dbReference type="EMBL" id="GAA5800868.1"/>
    </source>
</evidence>
<dbReference type="Proteomes" id="UP001476247">
    <property type="component" value="Unassembled WGS sequence"/>
</dbReference>
<dbReference type="SUPFAM" id="SSF103473">
    <property type="entry name" value="MFS general substrate transporter"/>
    <property type="match status" value="1"/>
</dbReference>
<feature type="transmembrane region" description="Helical" evidence="6">
    <location>
        <begin position="356"/>
        <end position="376"/>
    </location>
</feature>
<dbReference type="EMBL" id="BAABUJ010000017">
    <property type="protein sequence ID" value="GAA5800868.1"/>
    <property type="molecule type" value="Genomic_DNA"/>
</dbReference>
<gene>
    <name evidence="8" type="ORF">HPULCUR_006307</name>
</gene>
<dbReference type="InterPro" id="IPR036259">
    <property type="entry name" value="MFS_trans_sf"/>
</dbReference>
<sequence>METIKSPLTCNSSERTAVDEKDLGVQKYDNKPCLDSGFSMVSLKDTTEVFYIDEAAEKKLVRKLDLHILPLFCLFYFADYLDRANIGNATLAGLQEDLNVTHWLSFIMFVWGVATLLTAFVNNFVGLVTARLILGAAESGYIPGILFLLSKVYKPHEFSFRVSILLTMATLSGLLSGPLTYAVSYLDGRHGFHDWQFLFIVEGVPTIVLSVVSFFYLFDNIEDVKWLSTEQKILQANRMSHQNPDSHDDTMNWGTLKEALLDWKTCAFSVVFLLNSINVTSITVFAPTLIGGFGFSPLTSQLLTAPPCAVATIGVLAGGYLAGKYNRRSPLLVIGSFIIAAGYLCLLVLYDKWALYSTLFIIPAGMGMQAAAAIGWSAINYPDLNVRAIAVAVVLMVGNIGSIIAAYLFRSTDAPRYAAVSAFISALTGYLLYRENCRRDKNPNETVSIDY</sequence>
<evidence type="ECO:0000259" key="7">
    <source>
        <dbReference type="PROSITE" id="PS50850"/>
    </source>
</evidence>
<dbReference type="PROSITE" id="PS50850">
    <property type="entry name" value="MFS"/>
    <property type="match status" value="1"/>
</dbReference>
<feature type="transmembrane region" description="Helical" evidence="6">
    <location>
        <begin position="195"/>
        <end position="218"/>
    </location>
</feature>
<feature type="transmembrane region" description="Helical" evidence="6">
    <location>
        <begin position="103"/>
        <end position="122"/>
    </location>
</feature>
<keyword evidence="3 6" id="KW-0812">Transmembrane</keyword>
<keyword evidence="4 6" id="KW-1133">Transmembrane helix</keyword>
<dbReference type="Gene3D" id="1.20.1250.20">
    <property type="entry name" value="MFS general substrate transporter like domains"/>
    <property type="match status" value="2"/>
</dbReference>
<proteinExistence type="predicted"/>
<accession>A0ABP9Y249</accession>